<keyword evidence="2 10" id="KW-0238">DNA-binding</keyword>
<accession>A0A0V0R716</accession>
<feature type="compositionally biased region" description="Low complexity" evidence="6">
    <location>
        <begin position="262"/>
        <end position="273"/>
    </location>
</feature>
<feature type="domain" description="Myb-like" evidence="7">
    <location>
        <begin position="422"/>
        <end position="472"/>
    </location>
</feature>
<dbReference type="InterPro" id="IPR051575">
    <property type="entry name" value="Myb-like_DNA-bd"/>
</dbReference>
<feature type="compositionally biased region" description="Basic and acidic residues" evidence="6">
    <location>
        <begin position="475"/>
        <end position="484"/>
    </location>
</feature>
<evidence type="ECO:0000256" key="3">
    <source>
        <dbReference type="ARBA" id="ARBA00023163"/>
    </source>
</evidence>
<feature type="domain" description="HTH myb-type" evidence="9">
    <location>
        <begin position="320"/>
        <end position="369"/>
    </location>
</feature>
<keyword evidence="10" id="KW-0371">Homeobox</keyword>
<dbReference type="InterPro" id="IPR017930">
    <property type="entry name" value="Myb_dom"/>
</dbReference>
<keyword evidence="11" id="KW-1185">Reference proteome</keyword>
<dbReference type="SMART" id="SM00717">
    <property type="entry name" value="SANT"/>
    <property type="match status" value="3"/>
</dbReference>
<keyword evidence="5" id="KW-0175">Coiled coil</keyword>
<feature type="coiled-coil region" evidence="5">
    <location>
        <begin position="284"/>
        <end position="318"/>
    </location>
</feature>
<dbReference type="Pfam" id="PF13921">
    <property type="entry name" value="Myb_DNA-bind_6"/>
    <property type="match status" value="1"/>
</dbReference>
<keyword evidence="4" id="KW-0539">Nucleus</keyword>
<gene>
    <name evidence="10" type="ORF">PPERSA_09676</name>
</gene>
<keyword evidence="3" id="KW-0804">Transcription</keyword>
<dbReference type="Pfam" id="PF00249">
    <property type="entry name" value="Myb_DNA-binding"/>
    <property type="match status" value="1"/>
</dbReference>
<feature type="region of interest" description="Disordered" evidence="6">
    <location>
        <begin position="233"/>
        <end position="279"/>
    </location>
</feature>
<organism evidence="10 11">
    <name type="scientific">Pseudocohnilembus persalinus</name>
    <name type="common">Ciliate</name>
    <dbReference type="NCBI Taxonomy" id="266149"/>
    <lineage>
        <taxon>Eukaryota</taxon>
        <taxon>Sar</taxon>
        <taxon>Alveolata</taxon>
        <taxon>Ciliophora</taxon>
        <taxon>Intramacronucleata</taxon>
        <taxon>Oligohymenophorea</taxon>
        <taxon>Scuticociliatia</taxon>
        <taxon>Philasterida</taxon>
        <taxon>Pseudocohnilembidae</taxon>
        <taxon>Pseudocohnilembus</taxon>
    </lineage>
</organism>
<feature type="domain" description="Myb-like" evidence="7">
    <location>
        <begin position="320"/>
        <end position="370"/>
    </location>
</feature>
<evidence type="ECO:0000313" key="11">
    <source>
        <dbReference type="Proteomes" id="UP000054937"/>
    </source>
</evidence>
<dbReference type="PROSITE" id="PS51294">
    <property type="entry name" value="HTH_MYB"/>
    <property type="match status" value="3"/>
</dbReference>
<keyword evidence="1" id="KW-0805">Transcription regulation</keyword>
<dbReference type="InterPro" id="IPR001005">
    <property type="entry name" value="SANT/Myb"/>
</dbReference>
<dbReference type="InterPro" id="IPR017884">
    <property type="entry name" value="SANT_dom"/>
</dbReference>
<dbReference type="PANTHER" id="PTHR46621">
    <property type="entry name" value="SNRNA-ACTIVATING PROTEIN COMPLEX SUBUNIT 4"/>
    <property type="match status" value="1"/>
</dbReference>
<protein>
    <submittedName>
        <fullName evidence="10">Homeodomain protein</fullName>
    </submittedName>
</protein>
<dbReference type="GO" id="GO:0019185">
    <property type="term" value="C:snRNA-activating protein complex"/>
    <property type="evidence" value="ECO:0007669"/>
    <property type="project" value="TreeGrafter"/>
</dbReference>
<name>A0A0V0R716_PSEPJ</name>
<dbReference type="GO" id="GO:0042796">
    <property type="term" value="P:snRNA transcription by RNA polymerase III"/>
    <property type="evidence" value="ECO:0007669"/>
    <property type="project" value="TreeGrafter"/>
</dbReference>
<dbReference type="PROSITE" id="PS51293">
    <property type="entry name" value="SANT"/>
    <property type="match status" value="1"/>
</dbReference>
<dbReference type="InParanoid" id="A0A0V0R716"/>
<dbReference type="CDD" id="cd00167">
    <property type="entry name" value="SANT"/>
    <property type="match status" value="3"/>
</dbReference>
<feature type="domain" description="HTH myb-type" evidence="9">
    <location>
        <begin position="422"/>
        <end position="476"/>
    </location>
</feature>
<evidence type="ECO:0000256" key="1">
    <source>
        <dbReference type="ARBA" id="ARBA00023015"/>
    </source>
</evidence>
<feature type="domain" description="HTH myb-type" evidence="9">
    <location>
        <begin position="371"/>
        <end position="421"/>
    </location>
</feature>
<dbReference type="Gene3D" id="1.10.10.60">
    <property type="entry name" value="Homeodomain-like"/>
    <property type="match status" value="3"/>
</dbReference>
<comment type="caution">
    <text evidence="10">The sequence shown here is derived from an EMBL/GenBank/DDBJ whole genome shotgun (WGS) entry which is preliminary data.</text>
</comment>
<dbReference type="GO" id="GO:0001006">
    <property type="term" value="F:RNA polymerase III type 3 promoter sequence-specific DNA binding"/>
    <property type="evidence" value="ECO:0007669"/>
    <property type="project" value="TreeGrafter"/>
</dbReference>
<evidence type="ECO:0000256" key="2">
    <source>
        <dbReference type="ARBA" id="ARBA00023125"/>
    </source>
</evidence>
<feature type="region of interest" description="Disordered" evidence="6">
    <location>
        <begin position="475"/>
        <end position="500"/>
    </location>
</feature>
<dbReference type="PROSITE" id="PS50090">
    <property type="entry name" value="MYB_LIKE"/>
    <property type="match status" value="3"/>
</dbReference>
<feature type="region of interest" description="Disordered" evidence="6">
    <location>
        <begin position="73"/>
        <end position="94"/>
    </location>
</feature>
<dbReference type="InterPro" id="IPR009057">
    <property type="entry name" value="Homeodomain-like_sf"/>
</dbReference>
<dbReference type="GO" id="GO:0000978">
    <property type="term" value="F:RNA polymerase II cis-regulatory region sequence-specific DNA binding"/>
    <property type="evidence" value="ECO:0007669"/>
    <property type="project" value="TreeGrafter"/>
</dbReference>
<reference evidence="10 11" key="1">
    <citation type="journal article" date="2015" name="Sci. Rep.">
        <title>Genome of the facultative scuticociliatosis pathogen Pseudocohnilembus persalinus provides insight into its virulence through horizontal gene transfer.</title>
        <authorList>
            <person name="Xiong J."/>
            <person name="Wang G."/>
            <person name="Cheng J."/>
            <person name="Tian M."/>
            <person name="Pan X."/>
            <person name="Warren A."/>
            <person name="Jiang C."/>
            <person name="Yuan D."/>
            <person name="Miao W."/>
        </authorList>
    </citation>
    <scope>NUCLEOTIDE SEQUENCE [LARGE SCALE GENOMIC DNA]</scope>
    <source>
        <strain evidence="10">36N120E</strain>
    </source>
</reference>
<dbReference type="EMBL" id="LDAU01000032">
    <property type="protein sequence ID" value="KRX10292.1"/>
    <property type="molecule type" value="Genomic_DNA"/>
</dbReference>
<proteinExistence type="predicted"/>
<evidence type="ECO:0000259" key="7">
    <source>
        <dbReference type="PROSITE" id="PS50090"/>
    </source>
</evidence>
<evidence type="ECO:0000259" key="8">
    <source>
        <dbReference type="PROSITE" id="PS51293"/>
    </source>
</evidence>
<evidence type="ECO:0000256" key="6">
    <source>
        <dbReference type="SAM" id="MobiDB-lite"/>
    </source>
</evidence>
<dbReference type="Proteomes" id="UP000054937">
    <property type="component" value="Unassembled WGS sequence"/>
</dbReference>
<evidence type="ECO:0000256" key="4">
    <source>
        <dbReference type="ARBA" id="ARBA00023242"/>
    </source>
</evidence>
<dbReference type="AlphaFoldDB" id="A0A0V0R716"/>
<sequence>MEGEELEDMNQQQQLEFNKQYSIMQGLGYPYKQMSFNFYNNNGDPNNNNNALTNSFNQNYQIQMDQQIFGVHHNNNEMNGNENPQNQKQGEQNKKVTENSFPFEYQLQQQKQFYDQLRNSLNGGNAQNSLVLNNSMFQNLDQGIQQNFNNGNQQINSQNNNNFLKNMNNDKYGYSKFKTQGKIATEDGNKNDQNKNNEVFSCIEAVINKQYNQQKNGYKYNKMENIHQKVEENKEQHNLNRQEQLNSADKKKLVKEEEDDSQQNQINFSSSNQKGRITKSSQIYNDVDLNEENIEEKIQKIQEKLKKENELLMENDKETGKRRNQRVWNKDEDFLLKYFHKKYKGKWDLIAKEIPGRNSSQSLQRYRKFNNQKSGRSHWNQDEDRKVLQMIKQFGKNWGLISSNLKNRSGKQVRERYINCLDPSINWKEFTPEEDNKIIEFVKVNGPKWSLISRQLQGRPENMLKNRYYAHLKRLEDDKGTEGRKSKKNQKQMTKEEDKNEVMYQKMMENQNFPQQPLLAYQPNSFLQSNIVDN</sequence>
<feature type="domain" description="SANT" evidence="8">
    <location>
        <begin position="374"/>
        <end position="431"/>
    </location>
</feature>
<feature type="domain" description="Myb-like" evidence="7">
    <location>
        <begin position="371"/>
        <end position="421"/>
    </location>
</feature>
<evidence type="ECO:0000259" key="9">
    <source>
        <dbReference type="PROSITE" id="PS51294"/>
    </source>
</evidence>
<dbReference type="GO" id="GO:0042795">
    <property type="term" value="P:snRNA transcription by RNA polymerase II"/>
    <property type="evidence" value="ECO:0007669"/>
    <property type="project" value="TreeGrafter"/>
</dbReference>
<dbReference type="OrthoDB" id="2143914at2759"/>
<dbReference type="SUPFAM" id="SSF46689">
    <property type="entry name" value="Homeodomain-like"/>
    <property type="match status" value="2"/>
</dbReference>
<evidence type="ECO:0000313" key="10">
    <source>
        <dbReference type="EMBL" id="KRX10292.1"/>
    </source>
</evidence>
<evidence type="ECO:0000256" key="5">
    <source>
        <dbReference type="SAM" id="Coils"/>
    </source>
</evidence>
<dbReference type="PANTHER" id="PTHR46621:SF1">
    <property type="entry name" value="SNRNA-ACTIVATING PROTEIN COMPLEX SUBUNIT 4"/>
    <property type="match status" value="1"/>
</dbReference>
<feature type="compositionally biased region" description="Low complexity" evidence="6">
    <location>
        <begin position="76"/>
        <end position="87"/>
    </location>
</feature>